<comment type="caution">
    <text evidence="2">The sequence shown here is derived from an EMBL/GenBank/DDBJ whole genome shotgun (WGS) entry which is preliminary data.</text>
</comment>
<protein>
    <submittedName>
        <fullName evidence="2">Uncharacterized protein</fullName>
    </submittedName>
</protein>
<keyword evidence="1" id="KW-0472">Membrane</keyword>
<dbReference type="AlphaFoldDB" id="A0A7C3PMW0"/>
<reference evidence="2" key="1">
    <citation type="journal article" date="2020" name="mSystems">
        <title>Genome- and Community-Level Interaction Insights into Carbon Utilization and Element Cycling Functions of Hydrothermarchaeota in Hydrothermal Sediment.</title>
        <authorList>
            <person name="Zhou Z."/>
            <person name="Liu Y."/>
            <person name="Xu W."/>
            <person name="Pan J."/>
            <person name="Luo Z.H."/>
            <person name="Li M."/>
        </authorList>
    </citation>
    <scope>NUCLEOTIDE SEQUENCE [LARGE SCALE GENOMIC DNA]</scope>
    <source>
        <strain evidence="2">SpSt-418</strain>
    </source>
</reference>
<dbReference type="PANTHER" id="PTHR36785">
    <property type="entry name" value="OS05G0502500 PROTEIN"/>
    <property type="match status" value="1"/>
</dbReference>
<name>A0A7C3PMW0_9CYAN</name>
<gene>
    <name evidence="2" type="ORF">ENR64_03980</name>
</gene>
<evidence type="ECO:0000313" key="2">
    <source>
        <dbReference type="EMBL" id="HFM96921.1"/>
    </source>
</evidence>
<keyword evidence="1" id="KW-0812">Transmembrane</keyword>
<organism evidence="2">
    <name type="scientific">Oscillatoriales cyanobacterium SpSt-418</name>
    <dbReference type="NCBI Taxonomy" id="2282169"/>
    <lineage>
        <taxon>Bacteria</taxon>
        <taxon>Bacillati</taxon>
        <taxon>Cyanobacteriota</taxon>
        <taxon>Cyanophyceae</taxon>
        <taxon>Oscillatoriophycideae</taxon>
        <taxon>Oscillatoriales</taxon>
    </lineage>
</organism>
<evidence type="ECO:0000256" key="1">
    <source>
        <dbReference type="SAM" id="Phobius"/>
    </source>
</evidence>
<dbReference type="PANTHER" id="PTHR36785:SF1">
    <property type="entry name" value="OS05G0502500 PROTEIN"/>
    <property type="match status" value="1"/>
</dbReference>
<proteinExistence type="predicted"/>
<keyword evidence="1" id="KW-1133">Transmembrane helix</keyword>
<dbReference type="EMBL" id="DSRU01000049">
    <property type="protein sequence ID" value="HFM96921.1"/>
    <property type="molecule type" value="Genomic_DNA"/>
</dbReference>
<feature type="transmembrane region" description="Helical" evidence="1">
    <location>
        <begin position="20"/>
        <end position="37"/>
    </location>
</feature>
<feature type="transmembrane region" description="Helical" evidence="1">
    <location>
        <begin position="43"/>
        <end position="63"/>
    </location>
</feature>
<accession>A0A7C3PMW0</accession>
<sequence>MNQDRFERFQVGLTEVSRLLLPFAIIWLLGSIGLGWLVKSFVILLGLLVLTPILAFVGFRWWLSRNLIQSDCPVCHYEFASLNHSEFNCPNCGEALRAENQKFNRLTPADTIDVSAVEVLADSTDD</sequence>